<sequence>MENFLHYTITEKEFYKQQNSQNYEQVKKLLEEVGVMLHVENGELTLSVVQEHYNIVKKRNAGRHRNILFHQEGDQKDYTKRYDYADIVFMMQTMTDKEICESTGIPQATFYRHKKIMKESKYYKSLNMNRLKDLEYLQSVNGNVPF</sequence>
<proteinExistence type="predicted"/>
<reference evidence="1" key="2">
    <citation type="submission" date="2015-07" db="EMBL/GenBank/DDBJ databases">
        <title>Plasmids, circular viruses and viroids from rat gut.</title>
        <authorList>
            <person name="Jorgensen T.J."/>
            <person name="Hansen M.A."/>
            <person name="Xu Z."/>
            <person name="Tabak M.A."/>
            <person name="Sorensen S.J."/>
            <person name="Hansen L.H."/>
        </authorList>
    </citation>
    <scope>NUCLEOTIDE SEQUENCE</scope>
    <source>
        <plasmid evidence="1">pRGFK0881</plasmid>
    </source>
</reference>
<geneLocation type="plasmid" evidence="1">
    <name>pRGFK0881</name>
</geneLocation>
<name>A0A0H5Q3Q8_9ZZZZ</name>
<evidence type="ECO:0000313" key="1">
    <source>
        <dbReference type="EMBL" id="CRY96035.1"/>
    </source>
</evidence>
<reference evidence="1" key="1">
    <citation type="submission" date="2015-06" db="EMBL/GenBank/DDBJ databases">
        <authorList>
            <person name="Joergensen T."/>
        </authorList>
    </citation>
    <scope>NUCLEOTIDE SEQUENCE</scope>
    <source>
        <plasmid evidence="1">pRGFK0881</plasmid>
    </source>
</reference>
<keyword evidence="1" id="KW-0614">Plasmid</keyword>
<dbReference type="AlphaFoldDB" id="A0A0H5Q3Q8"/>
<accession>A0A0H5Q3Q8</accession>
<organism evidence="1">
    <name type="scientific">uncultured prokaryote</name>
    <dbReference type="NCBI Taxonomy" id="198431"/>
    <lineage>
        <taxon>unclassified sequences</taxon>
        <taxon>environmental samples</taxon>
    </lineage>
</organism>
<dbReference type="EMBL" id="LN853483">
    <property type="protein sequence ID" value="CRY96035.1"/>
    <property type="molecule type" value="Genomic_DNA"/>
</dbReference>
<protein>
    <submittedName>
        <fullName evidence="1">Uncharacterized protein</fullName>
    </submittedName>
</protein>